<dbReference type="CDD" id="cd00118">
    <property type="entry name" value="LysM"/>
    <property type="match status" value="1"/>
</dbReference>
<dbReference type="SMART" id="SM00257">
    <property type="entry name" value="LysM"/>
    <property type="match status" value="1"/>
</dbReference>
<comment type="subcellular location">
    <subcellularLocation>
        <location evidence="1 4">Cell outer membrane</location>
    </subcellularLocation>
</comment>
<reference evidence="7 8" key="1">
    <citation type="journal article" date="2023" name="bioRxiv">
        <title>An intranuclear bacterial parasite of deep-sea mussels expresses apoptosis inhibitors acquired from its host.</title>
        <authorList>
            <person name="Gonzalez Porras M.A."/>
            <person name="Assie A."/>
            <person name="Tietjen M."/>
            <person name="Violette M."/>
            <person name="Kleiner M."/>
            <person name="Gruber-Vodicka H."/>
            <person name="Dubilier N."/>
            <person name="Leisch N."/>
        </authorList>
    </citation>
    <scope>NUCLEOTIDE SEQUENCE [LARGE SCALE GENOMIC DNA]</scope>
    <source>
        <strain evidence="7">IAP13</strain>
    </source>
</reference>
<dbReference type="InterPro" id="IPR004846">
    <property type="entry name" value="T2SS/T3SS_dom"/>
</dbReference>
<evidence type="ECO:0000313" key="7">
    <source>
        <dbReference type="EMBL" id="MDP0588771.1"/>
    </source>
</evidence>
<dbReference type="Proteomes" id="UP001178148">
    <property type="component" value="Unassembled WGS sequence"/>
</dbReference>
<dbReference type="PANTHER" id="PTHR30332:SF5">
    <property type="entry name" value="SPI-1 TYPE 3 SECRETION SYSTEM SECRETIN"/>
    <property type="match status" value="1"/>
</dbReference>
<feature type="chain" id="PRO_5041663763" evidence="5">
    <location>
        <begin position="26"/>
        <end position="702"/>
    </location>
</feature>
<dbReference type="Pfam" id="PF00263">
    <property type="entry name" value="Secretin"/>
    <property type="match status" value="1"/>
</dbReference>
<dbReference type="Gene3D" id="3.10.350.10">
    <property type="entry name" value="LysM domain"/>
    <property type="match status" value="1"/>
</dbReference>
<evidence type="ECO:0000256" key="1">
    <source>
        <dbReference type="ARBA" id="ARBA00004442"/>
    </source>
</evidence>
<evidence type="ECO:0000313" key="8">
    <source>
        <dbReference type="Proteomes" id="UP001178148"/>
    </source>
</evidence>
<keyword evidence="2 5" id="KW-0732">Signal</keyword>
<evidence type="ECO:0000256" key="4">
    <source>
        <dbReference type="RuleBase" id="RU004004"/>
    </source>
</evidence>
<evidence type="ECO:0000256" key="2">
    <source>
        <dbReference type="ARBA" id="ARBA00022729"/>
    </source>
</evidence>
<dbReference type="Pfam" id="PF03958">
    <property type="entry name" value="Secretin_N"/>
    <property type="match status" value="2"/>
</dbReference>
<dbReference type="Gene3D" id="3.30.1370.120">
    <property type="match status" value="2"/>
</dbReference>
<gene>
    <name evidence="7" type="primary">sctC</name>
    <name evidence="7" type="ORF">QS748_06075</name>
</gene>
<protein>
    <submittedName>
        <fullName evidence="7">Type III secretion system outer membrane ring subunit SctC</fullName>
    </submittedName>
</protein>
<accession>A0AA90NXV9</accession>
<dbReference type="PROSITE" id="PS51782">
    <property type="entry name" value="LYSM"/>
    <property type="match status" value="1"/>
</dbReference>
<keyword evidence="4" id="KW-0813">Transport</keyword>
<evidence type="ECO:0000259" key="6">
    <source>
        <dbReference type="PROSITE" id="PS51782"/>
    </source>
</evidence>
<name>A0AA90NXV9_9GAMM</name>
<proteinExistence type="inferred from homology"/>
<dbReference type="InterPro" id="IPR036779">
    <property type="entry name" value="LysM_dom_sf"/>
</dbReference>
<dbReference type="InterPro" id="IPR038591">
    <property type="entry name" value="NolW-like_sf"/>
</dbReference>
<dbReference type="PRINTS" id="PR01337">
    <property type="entry name" value="TYPE3OMGPROT"/>
</dbReference>
<evidence type="ECO:0000256" key="5">
    <source>
        <dbReference type="SAM" id="SignalP"/>
    </source>
</evidence>
<comment type="caution">
    <text evidence="7">The sequence shown here is derived from an EMBL/GenBank/DDBJ whole genome shotgun (WGS) entry which is preliminary data.</text>
</comment>
<dbReference type="NCBIfam" id="TIGR02516">
    <property type="entry name" value="type_III_yscC"/>
    <property type="match status" value="1"/>
</dbReference>
<comment type="similarity">
    <text evidence="3">Belongs to the bacterial secretin family.</text>
</comment>
<dbReference type="InterPro" id="IPR005644">
    <property type="entry name" value="NolW-like"/>
</dbReference>
<dbReference type="EMBL" id="JASXSV010000007">
    <property type="protein sequence ID" value="MDP0588771.1"/>
    <property type="molecule type" value="Genomic_DNA"/>
</dbReference>
<feature type="domain" description="LysM" evidence="6">
    <location>
        <begin position="37"/>
        <end position="81"/>
    </location>
</feature>
<keyword evidence="8" id="KW-1185">Reference proteome</keyword>
<dbReference type="InterPro" id="IPR018392">
    <property type="entry name" value="LysM"/>
</dbReference>
<dbReference type="AlphaFoldDB" id="A0AA90NXV9"/>
<sequence length="702" mass="77259">MSIYGAARSISGAVLAMSLATTAHAGASLPILDTKDCVHWVKPGENFTLIANIYNLKLQELLNLNQMDVNSHLFAGQAISLPSTIAACDMTALPRPMDLSPLQSRPMGLYPQPISMDLIPPQQNIIDYNYVTILPDPVTNKEKKGKKGKKQHQNTVRNDNDFICGADAIINSDYDNNILDSTDTSKSVNPAQSAFGDQPYSYFGDNEPLSDALKNFSANYYIPMVMAEDVSGEVNGKIGPLAPIAFLDHMSNIYGFIWYFDGYTLFVYNANASQQKIINLDYMNPKVLKNTLKRVGVWDSRFFWKSQPKDGLIFISGPPRYIELISQTAELLDNKQGIQQKSKLTICTFNLKYAWATDKSYNFRGNQVTVPGVATILQNIINGGGVASIGQQETTIPTVKPIPRVSRSAKDAISTNISKNQKNSTQPQGPLNTGAVAETIYINADPRQNAIIVHDLESKMSMYAKIVKTLDKPTAQIEISVSIIDVSTAKLEALGVEYNNIRANDKSDFIFNPGKSGQIFPSFSTIISANIGSFNAKINLLANDGEAKVISRPSIITLDNLEAVLDNSSTSYVKVEANQDAQLFPVTSGTVIRVTPRLIQETDSRKIHMSINIEDGKNANEKSQSVPIITNSSLNTQAIVHENESLLIGGFYKEENETASTKIPFLGDLPIIGPLFKSKKKSKNRKVRMFLITPRIIELNRS</sequence>
<dbReference type="Gene3D" id="3.55.50.30">
    <property type="match status" value="1"/>
</dbReference>
<dbReference type="GO" id="GO:0009279">
    <property type="term" value="C:cell outer membrane"/>
    <property type="evidence" value="ECO:0007669"/>
    <property type="project" value="UniProtKB-SubCell"/>
</dbReference>
<dbReference type="Pfam" id="PF01476">
    <property type="entry name" value="LysM"/>
    <property type="match status" value="1"/>
</dbReference>
<dbReference type="GO" id="GO:0009306">
    <property type="term" value="P:protein secretion"/>
    <property type="evidence" value="ECO:0007669"/>
    <property type="project" value="InterPro"/>
</dbReference>
<dbReference type="PANTHER" id="PTHR30332">
    <property type="entry name" value="PROBABLE GENERAL SECRETION PATHWAY PROTEIN D"/>
    <property type="match status" value="1"/>
</dbReference>
<dbReference type="SUPFAM" id="SSF54106">
    <property type="entry name" value="LysM domain"/>
    <property type="match status" value="1"/>
</dbReference>
<dbReference type="GO" id="GO:0015627">
    <property type="term" value="C:type II protein secretion system complex"/>
    <property type="evidence" value="ECO:0007669"/>
    <property type="project" value="TreeGrafter"/>
</dbReference>
<evidence type="ECO:0000256" key="3">
    <source>
        <dbReference type="RuleBase" id="RU004003"/>
    </source>
</evidence>
<dbReference type="InterPro" id="IPR050810">
    <property type="entry name" value="Bact_Secretion_Sys_Channel"/>
</dbReference>
<organism evidence="7 8">
    <name type="scientific">Candidatus Endonucleibacter bathymodioli</name>
    <dbReference type="NCBI Taxonomy" id="539814"/>
    <lineage>
        <taxon>Bacteria</taxon>
        <taxon>Pseudomonadati</taxon>
        <taxon>Pseudomonadota</taxon>
        <taxon>Gammaproteobacteria</taxon>
        <taxon>Oceanospirillales</taxon>
        <taxon>Endozoicomonadaceae</taxon>
        <taxon>Candidatus Endonucleibacter</taxon>
    </lineage>
</organism>
<dbReference type="InterPro" id="IPR003522">
    <property type="entry name" value="T3SS_OM_pore_YscC"/>
</dbReference>
<feature type="signal peptide" evidence="5">
    <location>
        <begin position="1"/>
        <end position="25"/>
    </location>
</feature>